<accession>M7TPH9</accession>
<gene>
    <name evidence="2" type="ORF">UCREL1_1138</name>
</gene>
<organism evidence="2 3">
    <name type="scientific">Eutypa lata (strain UCR-EL1)</name>
    <name type="common">Grapevine dieback disease fungus</name>
    <name type="synonym">Eutypa armeniacae</name>
    <dbReference type="NCBI Taxonomy" id="1287681"/>
    <lineage>
        <taxon>Eukaryota</taxon>
        <taxon>Fungi</taxon>
        <taxon>Dikarya</taxon>
        <taxon>Ascomycota</taxon>
        <taxon>Pezizomycotina</taxon>
        <taxon>Sordariomycetes</taxon>
        <taxon>Xylariomycetidae</taxon>
        <taxon>Xylariales</taxon>
        <taxon>Diatrypaceae</taxon>
        <taxon>Eutypa</taxon>
    </lineage>
</organism>
<dbReference type="OMA" id="GSADKMQ"/>
<dbReference type="InterPro" id="IPR019034">
    <property type="entry name" value="UPF0390"/>
</dbReference>
<feature type="region of interest" description="Disordered" evidence="1">
    <location>
        <begin position="71"/>
        <end position="107"/>
    </location>
</feature>
<evidence type="ECO:0000313" key="2">
    <source>
        <dbReference type="EMBL" id="EMR71821.1"/>
    </source>
</evidence>
<dbReference type="eggNOG" id="ENOG502SFZ8">
    <property type="taxonomic scope" value="Eukaryota"/>
</dbReference>
<dbReference type="STRING" id="1287681.M7TPH9"/>
<dbReference type="AlphaFoldDB" id="M7TPH9"/>
<sequence>MAQGTIKKSGAAKTGGMTARPNKPQQAKTKKGARVAKPRKASAADKLQKKYAAGLTAQTEKLLGERAGHLELIGTGRDKKGKGKGKGDAKGKGGGAGVSKGGSRKFG</sequence>
<dbReference type="Proteomes" id="UP000012174">
    <property type="component" value="Unassembled WGS sequence"/>
</dbReference>
<dbReference type="HOGENOM" id="CLU_157438_2_0_1"/>
<evidence type="ECO:0000256" key="1">
    <source>
        <dbReference type="SAM" id="MobiDB-lite"/>
    </source>
</evidence>
<proteinExistence type="predicted"/>
<dbReference type="EMBL" id="KB705573">
    <property type="protein sequence ID" value="EMR71821.1"/>
    <property type="molecule type" value="Genomic_DNA"/>
</dbReference>
<name>M7TPH9_EUTLA</name>
<feature type="compositionally biased region" description="Basic residues" evidence="1">
    <location>
        <begin position="28"/>
        <end position="40"/>
    </location>
</feature>
<dbReference type="KEGG" id="ela:UCREL1_1138"/>
<feature type="region of interest" description="Disordered" evidence="1">
    <location>
        <begin position="1"/>
        <end position="47"/>
    </location>
</feature>
<keyword evidence="3" id="KW-1185">Reference proteome</keyword>
<dbReference type="Pfam" id="PF09495">
    <property type="entry name" value="DUF2462"/>
    <property type="match status" value="1"/>
</dbReference>
<reference evidence="3" key="1">
    <citation type="journal article" date="2013" name="Genome Announc.">
        <title>Draft genome sequence of the grapevine dieback fungus Eutypa lata UCR-EL1.</title>
        <authorList>
            <person name="Blanco-Ulate B."/>
            <person name="Rolshausen P.E."/>
            <person name="Cantu D."/>
        </authorList>
    </citation>
    <scope>NUCLEOTIDE SEQUENCE [LARGE SCALE GENOMIC DNA]</scope>
    <source>
        <strain evidence="3">UCR-EL1</strain>
    </source>
</reference>
<evidence type="ECO:0000313" key="3">
    <source>
        <dbReference type="Proteomes" id="UP000012174"/>
    </source>
</evidence>
<protein>
    <submittedName>
        <fullName evidence="2">Uncharacterized protein</fullName>
    </submittedName>
</protein>
<dbReference type="OrthoDB" id="5239630at2759"/>